<proteinExistence type="predicted"/>
<dbReference type="AlphaFoldDB" id="A0A418QRB6"/>
<keyword evidence="3" id="KW-1185">Reference proteome</keyword>
<sequence length="140" mass="14222">MPPGRGIRQKLPGRCPEAAFAGALPSSGTTAAQCSCGGSPAFRTCDYLFSCLPDACNRYAFCHCLTGAAAPTKPAAFFCVPSRNPLPDLRESGQRRAAGPAGRRLSGGRRRGGGGPGGGSGPGASRRPDLCRPLLPPPAA</sequence>
<evidence type="ECO:0000256" key="1">
    <source>
        <dbReference type="SAM" id="MobiDB-lite"/>
    </source>
</evidence>
<feature type="region of interest" description="Disordered" evidence="1">
    <location>
        <begin position="86"/>
        <end position="140"/>
    </location>
</feature>
<gene>
    <name evidence="2" type="ORF">D0T11_15680</name>
</gene>
<reference evidence="2 3" key="1">
    <citation type="submission" date="2019-01" db="EMBL/GenBank/DDBJ databases">
        <title>Hymenobacter humicola sp. nov., isolated from soils in Antarctica.</title>
        <authorList>
            <person name="Sedlacek I."/>
            <person name="Holochova P."/>
            <person name="Kralova S."/>
            <person name="Pantucek R."/>
            <person name="Stankova E."/>
            <person name="Vrbovska V."/>
            <person name="Kristofova L."/>
            <person name="Svec P."/>
            <person name="Busse H.-J."/>
        </authorList>
    </citation>
    <scope>NUCLEOTIDE SEQUENCE [LARGE SCALE GENOMIC DNA]</scope>
    <source>
        <strain evidence="2 3">CCM 8852</strain>
    </source>
</reference>
<dbReference type="EMBL" id="QYCN01000026">
    <property type="protein sequence ID" value="RIY07815.1"/>
    <property type="molecule type" value="Genomic_DNA"/>
</dbReference>
<feature type="compositionally biased region" description="Low complexity" evidence="1">
    <location>
        <begin position="95"/>
        <end position="104"/>
    </location>
</feature>
<accession>A0A418QRB6</accession>
<dbReference type="Proteomes" id="UP000284250">
    <property type="component" value="Unassembled WGS sequence"/>
</dbReference>
<comment type="caution">
    <text evidence="2">The sequence shown here is derived from an EMBL/GenBank/DDBJ whole genome shotgun (WGS) entry which is preliminary data.</text>
</comment>
<organism evidence="2 3">
    <name type="scientific">Hymenobacter rubripertinctus</name>
    <dbReference type="NCBI Taxonomy" id="2029981"/>
    <lineage>
        <taxon>Bacteria</taxon>
        <taxon>Pseudomonadati</taxon>
        <taxon>Bacteroidota</taxon>
        <taxon>Cytophagia</taxon>
        <taxon>Cytophagales</taxon>
        <taxon>Hymenobacteraceae</taxon>
        <taxon>Hymenobacter</taxon>
    </lineage>
</organism>
<name>A0A418QRB6_9BACT</name>
<evidence type="ECO:0000313" key="2">
    <source>
        <dbReference type="EMBL" id="RIY07815.1"/>
    </source>
</evidence>
<protein>
    <submittedName>
        <fullName evidence="2">Uncharacterized protein</fullName>
    </submittedName>
</protein>
<feature type="compositionally biased region" description="Gly residues" evidence="1">
    <location>
        <begin position="113"/>
        <end position="122"/>
    </location>
</feature>
<evidence type="ECO:0000313" key="3">
    <source>
        <dbReference type="Proteomes" id="UP000284250"/>
    </source>
</evidence>